<gene>
    <name evidence="2" type="ORF">QG37_01986</name>
</gene>
<feature type="region of interest" description="Disordered" evidence="1">
    <location>
        <begin position="56"/>
        <end position="92"/>
    </location>
</feature>
<dbReference type="EMBL" id="LGST01000016">
    <property type="protein sequence ID" value="KNE01110.1"/>
    <property type="molecule type" value="Genomic_DNA"/>
</dbReference>
<dbReference type="Proteomes" id="UP000037122">
    <property type="component" value="Unassembled WGS sequence"/>
</dbReference>
<accession>A0A0L0P4G0</accession>
<reference evidence="3" key="1">
    <citation type="journal article" date="2015" name="BMC Genomics">
        <title>Draft genome of a commonly misdiagnosed multidrug resistant pathogen Candida auris.</title>
        <authorList>
            <person name="Chatterjee S."/>
            <person name="Alampalli S.V."/>
            <person name="Nageshan R.K."/>
            <person name="Chettiar S.T."/>
            <person name="Joshi S."/>
            <person name="Tatu U.S."/>
        </authorList>
    </citation>
    <scope>NUCLEOTIDE SEQUENCE [LARGE SCALE GENOMIC DNA]</scope>
    <source>
        <strain evidence="3">6684</strain>
    </source>
</reference>
<evidence type="ECO:0000313" key="3">
    <source>
        <dbReference type="Proteomes" id="UP000037122"/>
    </source>
</evidence>
<proteinExistence type="predicted"/>
<evidence type="ECO:0000313" key="2">
    <source>
        <dbReference type="EMBL" id="KNE01110.1"/>
    </source>
</evidence>
<name>A0A0L0P4G0_CANAR</name>
<protein>
    <submittedName>
        <fullName evidence="2">Uncharacterized protein</fullName>
    </submittedName>
</protein>
<sequence length="124" mass="14001">MMFCTGESTKWSIQSPRICKQSSSIVKWTKGLADSNRNDFCEVHEVGVSRLEAQEELELMGDVGEEESVDGEPGEPNEGRSSSGSERSERNASCVKAASLWRLAREWWEITPSFERTRNEEQAK</sequence>
<feature type="compositionally biased region" description="Acidic residues" evidence="1">
    <location>
        <begin position="56"/>
        <end position="75"/>
    </location>
</feature>
<comment type="caution">
    <text evidence="2">The sequence shown here is derived from an EMBL/GenBank/DDBJ whole genome shotgun (WGS) entry which is preliminary data.</text>
</comment>
<dbReference type="VEuPathDB" id="FungiDB:QG37_01986"/>
<feature type="compositionally biased region" description="Low complexity" evidence="1">
    <location>
        <begin position="76"/>
        <end position="85"/>
    </location>
</feature>
<evidence type="ECO:0000256" key="1">
    <source>
        <dbReference type="SAM" id="MobiDB-lite"/>
    </source>
</evidence>
<organism evidence="2 3">
    <name type="scientific">Candidozyma auris</name>
    <name type="common">Yeast</name>
    <name type="synonym">Candida auris</name>
    <dbReference type="NCBI Taxonomy" id="498019"/>
    <lineage>
        <taxon>Eukaryota</taxon>
        <taxon>Fungi</taxon>
        <taxon>Dikarya</taxon>
        <taxon>Ascomycota</taxon>
        <taxon>Saccharomycotina</taxon>
        <taxon>Pichiomycetes</taxon>
        <taxon>Metschnikowiaceae</taxon>
        <taxon>Candidozyma</taxon>
    </lineage>
</organism>
<dbReference type="AlphaFoldDB" id="A0A0L0P4G0"/>